<keyword evidence="6 8" id="KW-1133">Transmembrane helix</keyword>
<evidence type="ECO:0000256" key="7">
    <source>
        <dbReference type="ARBA" id="ARBA00023136"/>
    </source>
</evidence>
<dbReference type="InterPro" id="IPR037294">
    <property type="entry name" value="ABC_BtuC-like"/>
</dbReference>
<dbReference type="Pfam" id="PF01032">
    <property type="entry name" value="FecCD"/>
    <property type="match status" value="1"/>
</dbReference>
<organism evidence="9 10">
    <name type="scientific">Clostridium lentum</name>
    <dbReference type="NCBI Taxonomy" id="2763037"/>
    <lineage>
        <taxon>Bacteria</taxon>
        <taxon>Bacillati</taxon>
        <taxon>Bacillota</taxon>
        <taxon>Clostridia</taxon>
        <taxon>Eubacteriales</taxon>
        <taxon>Clostridiaceae</taxon>
        <taxon>Clostridium</taxon>
    </lineage>
</organism>
<keyword evidence="10" id="KW-1185">Reference proteome</keyword>
<dbReference type="GO" id="GO:0033214">
    <property type="term" value="P:siderophore-iron import into cell"/>
    <property type="evidence" value="ECO:0007669"/>
    <property type="project" value="TreeGrafter"/>
</dbReference>
<feature type="transmembrane region" description="Helical" evidence="8">
    <location>
        <begin position="205"/>
        <end position="226"/>
    </location>
</feature>
<dbReference type="CDD" id="cd06550">
    <property type="entry name" value="TM_ABC_iron-siderophores_like"/>
    <property type="match status" value="1"/>
</dbReference>
<feature type="transmembrane region" description="Helical" evidence="8">
    <location>
        <begin position="103"/>
        <end position="122"/>
    </location>
</feature>
<evidence type="ECO:0000256" key="2">
    <source>
        <dbReference type="ARBA" id="ARBA00007935"/>
    </source>
</evidence>
<keyword evidence="3" id="KW-0813">Transport</keyword>
<keyword evidence="4" id="KW-1003">Cell membrane</keyword>
<evidence type="ECO:0000256" key="8">
    <source>
        <dbReference type="SAM" id="Phobius"/>
    </source>
</evidence>
<evidence type="ECO:0000313" key="9">
    <source>
        <dbReference type="EMBL" id="MBC5639252.1"/>
    </source>
</evidence>
<keyword evidence="5 8" id="KW-0812">Transmembrane</keyword>
<comment type="subcellular location">
    <subcellularLocation>
        <location evidence="1">Cell membrane</location>
        <topology evidence="1">Multi-pass membrane protein</topology>
    </subcellularLocation>
</comment>
<name>A0A8I0DNA2_9CLOT</name>
<sequence>MESKKARNYIYISLLCVFLFLCIVVSASVGSSSINPVESLKLVLNKIPLINRVIDTTDIKEIYEVIIWKVRLPRILQASLVGGGLAVVGCTFQAVFRNSLADPHILGISSGASLGATIAILSGLTLNFLGIGIISIFAFIGAIATVMLVYKVGGLGGKIITTNLLLTGTAIGTMLSSVISLLMIYNRDNLEKVYLWTLGSFSSANWSKVLFMFIVSLISVVILFVFSRDLNVILTGDEVAASLGIDTVKLKNLLIIFCAILVAASVSVSGTIGFVGLIIPHCMRLLVGSDHRLLLPFSYFGGAAFMIICDTIARTIAAPTEIPVGVITAVFGAPYFIYLLYRNSKNGRV</sequence>
<dbReference type="Gene3D" id="1.10.3470.10">
    <property type="entry name" value="ABC transporter involved in vitamin B12 uptake, BtuC"/>
    <property type="match status" value="1"/>
</dbReference>
<protein>
    <submittedName>
        <fullName evidence="9">Iron ABC transporter permease</fullName>
    </submittedName>
</protein>
<dbReference type="Proteomes" id="UP000662088">
    <property type="component" value="Unassembled WGS sequence"/>
</dbReference>
<proteinExistence type="inferred from homology"/>
<comment type="similarity">
    <text evidence="2">Belongs to the binding-protein-dependent transport system permease family. FecCD subfamily.</text>
</comment>
<feature type="transmembrane region" description="Helical" evidence="8">
    <location>
        <begin position="324"/>
        <end position="341"/>
    </location>
</feature>
<evidence type="ECO:0000256" key="6">
    <source>
        <dbReference type="ARBA" id="ARBA00022989"/>
    </source>
</evidence>
<dbReference type="InterPro" id="IPR000522">
    <property type="entry name" value="ABC_transptr_permease_BtuC"/>
</dbReference>
<dbReference type="EMBL" id="JACOOQ010000002">
    <property type="protein sequence ID" value="MBC5639252.1"/>
    <property type="molecule type" value="Genomic_DNA"/>
</dbReference>
<evidence type="ECO:0000313" key="10">
    <source>
        <dbReference type="Proteomes" id="UP000662088"/>
    </source>
</evidence>
<feature type="transmembrane region" description="Helical" evidence="8">
    <location>
        <begin position="162"/>
        <end position="185"/>
    </location>
</feature>
<evidence type="ECO:0000256" key="3">
    <source>
        <dbReference type="ARBA" id="ARBA00022448"/>
    </source>
</evidence>
<dbReference type="PANTHER" id="PTHR30472:SF25">
    <property type="entry name" value="ABC TRANSPORTER PERMEASE PROTEIN MJ0876-RELATED"/>
    <property type="match status" value="1"/>
</dbReference>
<evidence type="ECO:0000256" key="4">
    <source>
        <dbReference type="ARBA" id="ARBA00022475"/>
    </source>
</evidence>
<evidence type="ECO:0000256" key="1">
    <source>
        <dbReference type="ARBA" id="ARBA00004651"/>
    </source>
</evidence>
<dbReference type="PANTHER" id="PTHR30472">
    <property type="entry name" value="FERRIC ENTEROBACTIN TRANSPORT SYSTEM PERMEASE PROTEIN"/>
    <property type="match status" value="1"/>
</dbReference>
<feature type="transmembrane region" description="Helical" evidence="8">
    <location>
        <begin position="128"/>
        <end position="150"/>
    </location>
</feature>
<feature type="transmembrane region" description="Helical" evidence="8">
    <location>
        <begin position="253"/>
        <end position="279"/>
    </location>
</feature>
<dbReference type="FunFam" id="1.10.3470.10:FF:000001">
    <property type="entry name" value="Vitamin B12 ABC transporter permease BtuC"/>
    <property type="match status" value="1"/>
</dbReference>
<dbReference type="RefSeq" id="WP_186834580.1">
    <property type="nucleotide sequence ID" value="NZ_JACOOQ010000002.1"/>
</dbReference>
<evidence type="ECO:0000256" key="5">
    <source>
        <dbReference type="ARBA" id="ARBA00022692"/>
    </source>
</evidence>
<reference evidence="9" key="1">
    <citation type="submission" date="2020-08" db="EMBL/GenBank/DDBJ databases">
        <title>Genome public.</title>
        <authorList>
            <person name="Liu C."/>
            <person name="Sun Q."/>
        </authorList>
    </citation>
    <scope>NUCLEOTIDE SEQUENCE</scope>
    <source>
        <strain evidence="9">NSJ-42</strain>
    </source>
</reference>
<accession>A0A8I0DNA2</accession>
<dbReference type="AlphaFoldDB" id="A0A8I0DNA2"/>
<keyword evidence="7 8" id="KW-0472">Membrane</keyword>
<comment type="caution">
    <text evidence="9">The sequence shown here is derived from an EMBL/GenBank/DDBJ whole genome shotgun (WGS) entry which is preliminary data.</text>
</comment>
<dbReference type="SUPFAM" id="SSF81345">
    <property type="entry name" value="ABC transporter involved in vitamin B12 uptake, BtuC"/>
    <property type="match status" value="1"/>
</dbReference>
<gene>
    <name evidence="9" type="ORF">H8R92_02160</name>
</gene>
<dbReference type="GO" id="GO:0005886">
    <property type="term" value="C:plasma membrane"/>
    <property type="evidence" value="ECO:0007669"/>
    <property type="project" value="UniProtKB-SubCell"/>
</dbReference>
<dbReference type="GO" id="GO:0022857">
    <property type="term" value="F:transmembrane transporter activity"/>
    <property type="evidence" value="ECO:0007669"/>
    <property type="project" value="InterPro"/>
</dbReference>
<feature type="transmembrane region" description="Helical" evidence="8">
    <location>
        <begin position="299"/>
        <end position="317"/>
    </location>
</feature>